<feature type="domain" description="Isochorismatase-like" evidence="8">
    <location>
        <begin position="11"/>
        <end position="189"/>
    </location>
</feature>
<keyword evidence="3" id="KW-0479">Metal-binding</keyword>
<comment type="pathway">
    <text evidence="5">Cofactor biosynthesis; nicotinate biosynthesis; nicotinate from nicotinamide: step 1/1.</text>
</comment>
<accession>A0A0P9CUF7</accession>
<dbReference type="SUPFAM" id="SSF52499">
    <property type="entry name" value="Isochorismatase-like hydrolases"/>
    <property type="match status" value="1"/>
</dbReference>
<evidence type="ECO:0000256" key="4">
    <source>
        <dbReference type="ARBA" id="ARBA00022801"/>
    </source>
</evidence>
<evidence type="ECO:0000256" key="6">
    <source>
        <dbReference type="ARBA" id="ARBA00039017"/>
    </source>
</evidence>
<keyword evidence="10" id="KW-1185">Reference proteome</keyword>
<evidence type="ECO:0000313" key="10">
    <source>
        <dbReference type="Proteomes" id="UP000183104"/>
    </source>
</evidence>
<name>A0A0P9CUF7_9GAMM</name>
<dbReference type="GO" id="GO:0019363">
    <property type="term" value="P:pyridine nucleotide biosynthetic process"/>
    <property type="evidence" value="ECO:0007669"/>
    <property type="project" value="UniProtKB-KW"/>
</dbReference>
<dbReference type="OrthoDB" id="9791276at2"/>
<evidence type="ECO:0000256" key="5">
    <source>
        <dbReference type="ARBA" id="ARBA00037900"/>
    </source>
</evidence>
<dbReference type="EMBL" id="FMUN01000001">
    <property type="protein sequence ID" value="SCX80555.1"/>
    <property type="molecule type" value="Genomic_DNA"/>
</dbReference>
<dbReference type="CDD" id="cd01011">
    <property type="entry name" value="nicotinamidase"/>
    <property type="match status" value="1"/>
</dbReference>
<evidence type="ECO:0000256" key="2">
    <source>
        <dbReference type="ARBA" id="ARBA00022642"/>
    </source>
</evidence>
<keyword evidence="2" id="KW-0662">Pyridine nucleotide biosynthesis</keyword>
<proteinExistence type="inferred from homology"/>
<dbReference type="EC" id="3.5.1.19" evidence="6"/>
<sequence length="194" mass="20986">MVEQLGNGDGLLLVDVQNDFCPGGSLAVPEGDEVVPVLNRWIALAREAGIPVYASRDWHPETHISFRERGGPWPPHCIQETRGAAFHPDLQLPEDAAIISKGMDPERDQYSAFDDTGLAERMRDAGVERLWVGGLAQDVCVRASVVDGAREGFEVHLLLPATRPVDATPGDGDRAVEDMQEAGAVIERSAEPGK</sequence>
<dbReference type="Pfam" id="PF00857">
    <property type="entry name" value="Isochorismatase"/>
    <property type="match status" value="1"/>
</dbReference>
<dbReference type="InterPro" id="IPR000868">
    <property type="entry name" value="Isochorismatase-like_dom"/>
</dbReference>
<evidence type="ECO:0000313" key="9">
    <source>
        <dbReference type="EMBL" id="SCX80555.1"/>
    </source>
</evidence>
<keyword evidence="4" id="KW-0378">Hydrolase</keyword>
<gene>
    <name evidence="9" type="ORF">SAMN05661077_0516</name>
</gene>
<evidence type="ECO:0000256" key="1">
    <source>
        <dbReference type="ARBA" id="ARBA00006336"/>
    </source>
</evidence>
<dbReference type="InterPro" id="IPR052347">
    <property type="entry name" value="Isochorismatase_Nicotinamidase"/>
</dbReference>
<dbReference type="GO" id="GO:0008936">
    <property type="term" value="F:nicotinamidase activity"/>
    <property type="evidence" value="ECO:0007669"/>
    <property type="project" value="UniProtKB-EC"/>
</dbReference>
<reference evidence="10" key="1">
    <citation type="submission" date="2016-10" db="EMBL/GenBank/DDBJ databases">
        <authorList>
            <person name="Varghese N."/>
        </authorList>
    </citation>
    <scope>NUCLEOTIDE SEQUENCE [LARGE SCALE GENOMIC DNA]</scope>
    <source>
        <strain evidence="10">HL 19</strain>
    </source>
</reference>
<dbReference type="Gene3D" id="3.40.50.850">
    <property type="entry name" value="Isochorismatase-like"/>
    <property type="match status" value="1"/>
</dbReference>
<evidence type="ECO:0000256" key="3">
    <source>
        <dbReference type="ARBA" id="ARBA00022723"/>
    </source>
</evidence>
<organism evidence="9 10">
    <name type="scientific">Thiohalorhabdus denitrificans</name>
    <dbReference type="NCBI Taxonomy" id="381306"/>
    <lineage>
        <taxon>Bacteria</taxon>
        <taxon>Pseudomonadati</taxon>
        <taxon>Pseudomonadota</taxon>
        <taxon>Gammaproteobacteria</taxon>
        <taxon>Thiohalorhabdales</taxon>
        <taxon>Thiohalorhabdaceae</taxon>
        <taxon>Thiohalorhabdus</taxon>
    </lineage>
</organism>
<comment type="similarity">
    <text evidence="1">Belongs to the isochorismatase family.</text>
</comment>
<evidence type="ECO:0000256" key="7">
    <source>
        <dbReference type="ARBA" id="ARBA00043224"/>
    </source>
</evidence>
<dbReference type="PANTHER" id="PTHR11080:SF2">
    <property type="entry name" value="LD05707P"/>
    <property type="match status" value="1"/>
</dbReference>
<dbReference type="InterPro" id="IPR036380">
    <property type="entry name" value="Isochorismatase-like_sf"/>
</dbReference>
<dbReference type="PATRIC" id="fig|381306.5.peg.537"/>
<protein>
    <recommendedName>
        <fullName evidence="6">nicotinamidase</fullName>
        <ecNumber evidence="6">3.5.1.19</ecNumber>
    </recommendedName>
    <alternativeName>
        <fullName evidence="7">Nicotinamide deamidase</fullName>
    </alternativeName>
</protein>
<dbReference type="STRING" id="381306.AN478_09440"/>
<dbReference type="PANTHER" id="PTHR11080">
    <property type="entry name" value="PYRAZINAMIDASE/NICOTINAMIDASE"/>
    <property type="match status" value="1"/>
</dbReference>
<dbReference type="RefSeq" id="WP_054966347.1">
    <property type="nucleotide sequence ID" value="NZ_FMUN01000001.1"/>
</dbReference>
<dbReference type="AlphaFoldDB" id="A0A0P9CUF7"/>
<dbReference type="Proteomes" id="UP000183104">
    <property type="component" value="Unassembled WGS sequence"/>
</dbReference>
<evidence type="ECO:0000259" key="8">
    <source>
        <dbReference type="Pfam" id="PF00857"/>
    </source>
</evidence>
<dbReference type="GO" id="GO:0046872">
    <property type="term" value="F:metal ion binding"/>
    <property type="evidence" value="ECO:0007669"/>
    <property type="project" value="UniProtKB-KW"/>
</dbReference>